<evidence type="ECO:0000259" key="15">
    <source>
        <dbReference type="Pfam" id="PF00593"/>
    </source>
</evidence>
<keyword evidence="3 12" id="KW-1134">Transmembrane beta strand</keyword>
<dbReference type="InterPro" id="IPR039426">
    <property type="entry name" value="TonB-dep_rcpt-like"/>
</dbReference>
<evidence type="ECO:0000256" key="9">
    <source>
        <dbReference type="ARBA" id="ARBA00023077"/>
    </source>
</evidence>
<keyword evidence="5 12" id="KW-0812">Transmembrane</keyword>
<keyword evidence="18" id="KW-1185">Reference proteome</keyword>
<dbReference type="Gene3D" id="2.170.130.10">
    <property type="entry name" value="TonB-dependent receptor, plug domain"/>
    <property type="match status" value="1"/>
</dbReference>
<evidence type="ECO:0000256" key="11">
    <source>
        <dbReference type="ARBA" id="ARBA00023237"/>
    </source>
</evidence>
<gene>
    <name evidence="17" type="ORF">IFJ75_11080</name>
</gene>
<keyword evidence="17" id="KW-0675">Receptor</keyword>
<dbReference type="InterPro" id="IPR000531">
    <property type="entry name" value="Beta-barrel_TonB"/>
</dbReference>
<dbReference type="PANTHER" id="PTHR32552">
    <property type="entry name" value="FERRICHROME IRON RECEPTOR-RELATED"/>
    <property type="match status" value="1"/>
</dbReference>
<dbReference type="GO" id="GO:0015344">
    <property type="term" value="F:siderophore uptake transmembrane transporter activity"/>
    <property type="evidence" value="ECO:0007669"/>
    <property type="project" value="TreeGrafter"/>
</dbReference>
<name>A0A975GUU0_9CAUL</name>
<dbReference type="AlphaFoldDB" id="A0A975GUU0"/>
<sequence length="842" mass="89106">MNYLYLSAAIMPLLLAAPAMAEAPAATPPAATAQAAPAADAPIRTAPKAFSTGVAKGRDLLDSAISASTLDEVDLPKVGTSSVAGIIGNLPGIRAETSGIDGVSSVTVRGLPLAADGSKYLQIQEDGLPVLEFGDIHFGSTDMFLRADMGLSQVQVIRGGSASTFASNSPGGLINFISKTGEEEGGAVMVTSGLDYDLNRVDFDYGAPLGDGWRYHVGGFYRQGEGPRDIGYDGFKGGQFKANLTRQLDHGYIRFYAKYLDDRQPNYGLFPLVASGSNNDPSFASLPGTDGLRDTTLSNDTAIYNGVDQNNNPTTFDRRNGVHGVVKSVGAEGQYDLNGWTISEKLRYSRISGEFNDDISLVSMPATSLMAAFAGPGSRLSYATGPNAGQVIASPATLNGNGQLQIGVYANAELNSLDNIVNDLRASKVWNVGEGKLTTTFGLYASSQDVDMYWSFANALEGYTTGGQAVRYNLTTATNIPVTDNGMIAYGFATATALYTYHQRYDVNYQTLAPYASANYQIGKLAVGASIRLDHGDVSGDLYGASLGGTRVGQATIDVNGNGSISLPETKVAILPLAQPGNVDYGYDYVSYSVGVNYRIAEPVSVFGRYSRGGRAAGERQMFTPQFNSVTGKPVDSDTAYGQVEQAEAGVKFRQEGLTAYATAFWASTGESNTQIGADSTGAPKVISFTRDYSATGIELEGEYSYGPFSVAVGATYAKASIDSDSVNAALEGNRPRHAPELFYNVRPEYEHGMFTVGATINGTTSSYAQDDNVLVQPGYVIVNPYVYVRPVRNVELGLTAFNVFDEIAIVNIGASAIPASGVVQAQTLNGRTISASLRYTF</sequence>
<protein>
    <submittedName>
        <fullName evidence="17">TonB-dependent receptor</fullName>
    </submittedName>
</protein>
<feature type="domain" description="TonB-dependent receptor-like beta-barrel" evidence="15">
    <location>
        <begin position="393"/>
        <end position="804"/>
    </location>
</feature>
<feature type="chain" id="PRO_5037339878" evidence="14">
    <location>
        <begin position="22"/>
        <end position="842"/>
    </location>
</feature>
<keyword evidence="4" id="KW-0410">Iron transport</keyword>
<evidence type="ECO:0000256" key="2">
    <source>
        <dbReference type="ARBA" id="ARBA00022448"/>
    </source>
</evidence>
<dbReference type="KEGG" id="bgoe:IFJ75_11080"/>
<dbReference type="GO" id="GO:0009279">
    <property type="term" value="C:cell outer membrane"/>
    <property type="evidence" value="ECO:0007669"/>
    <property type="project" value="UniProtKB-SubCell"/>
</dbReference>
<organism evidence="17 18">
    <name type="scientific">Brevundimonas goettingensis</name>
    <dbReference type="NCBI Taxonomy" id="2774190"/>
    <lineage>
        <taxon>Bacteria</taxon>
        <taxon>Pseudomonadati</taxon>
        <taxon>Pseudomonadota</taxon>
        <taxon>Alphaproteobacteria</taxon>
        <taxon>Caulobacterales</taxon>
        <taxon>Caulobacteraceae</taxon>
        <taxon>Brevundimonas</taxon>
    </lineage>
</organism>
<comment type="similarity">
    <text evidence="12 13">Belongs to the TonB-dependent receptor family.</text>
</comment>
<evidence type="ECO:0000313" key="17">
    <source>
        <dbReference type="EMBL" id="QTC89843.1"/>
    </source>
</evidence>
<proteinExistence type="inferred from homology"/>
<keyword evidence="8" id="KW-0406">Ion transport</keyword>
<dbReference type="InterPro" id="IPR012910">
    <property type="entry name" value="Plug_dom"/>
</dbReference>
<keyword evidence="11 12" id="KW-0998">Cell outer membrane</keyword>
<feature type="signal peptide" evidence="14">
    <location>
        <begin position="1"/>
        <end position="21"/>
    </location>
</feature>
<keyword evidence="7" id="KW-0408">Iron</keyword>
<keyword evidence="10 12" id="KW-0472">Membrane</keyword>
<accession>A0A975GUU0</accession>
<evidence type="ECO:0000256" key="7">
    <source>
        <dbReference type="ARBA" id="ARBA00023004"/>
    </source>
</evidence>
<evidence type="ECO:0000256" key="5">
    <source>
        <dbReference type="ARBA" id="ARBA00022692"/>
    </source>
</evidence>
<evidence type="ECO:0000256" key="14">
    <source>
        <dbReference type="SAM" id="SignalP"/>
    </source>
</evidence>
<evidence type="ECO:0000259" key="16">
    <source>
        <dbReference type="Pfam" id="PF07715"/>
    </source>
</evidence>
<dbReference type="PANTHER" id="PTHR32552:SF89">
    <property type="entry name" value="CATECHOLATE SIDEROPHORE RECEPTOR FIU"/>
    <property type="match status" value="1"/>
</dbReference>
<evidence type="ECO:0000256" key="4">
    <source>
        <dbReference type="ARBA" id="ARBA00022496"/>
    </source>
</evidence>
<evidence type="ECO:0000256" key="12">
    <source>
        <dbReference type="PROSITE-ProRule" id="PRU01360"/>
    </source>
</evidence>
<keyword evidence="6 14" id="KW-0732">Signal</keyword>
<keyword evidence="9 13" id="KW-0798">TonB box</keyword>
<dbReference type="Pfam" id="PF00593">
    <property type="entry name" value="TonB_dep_Rec_b-barrel"/>
    <property type="match status" value="1"/>
</dbReference>
<evidence type="ECO:0000256" key="6">
    <source>
        <dbReference type="ARBA" id="ARBA00022729"/>
    </source>
</evidence>
<evidence type="ECO:0000256" key="1">
    <source>
        <dbReference type="ARBA" id="ARBA00004571"/>
    </source>
</evidence>
<reference evidence="17" key="1">
    <citation type="submission" date="2020-09" db="EMBL/GenBank/DDBJ databases">
        <title>Brevundimonas sp. LVF2 isolated from a puddle in Goettingen, Germany.</title>
        <authorList>
            <person name="Friedrich I."/>
            <person name="Klassen A."/>
            <person name="Hannes N."/>
            <person name="Schneider D."/>
            <person name="Hertel R."/>
            <person name="Daniel R."/>
        </authorList>
    </citation>
    <scope>NUCLEOTIDE SEQUENCE</scope>
    <source>
        <strain evidence="17">LVF2</strain>
    </source>
</reference>
<comment type="subcellular location">
    <subcellularLocation>
        <location evidence="1 12">Cell outer membrane</location>
        <topology evidence="1 12">Multi-pass membrane protein</topology>
    </subcellularLocation>
</comment>
<dbReference type="SUPFAM" id="SSF56935">
    <property type="entry name" value="Porins"/>
    <property type="match status" value="1"/>
</dbReference>
<dbReference type="PROSITE" id="PS52016">
    <property type="entry name" value="TONB_DEPENDENT_REC_3"/>
    <property type="match status" value="1"/>
</dbReference>
<dbReference type="Gene3D" id="2.40.170.20">
    <property type="entry name" value="TonB-dependent receptor, beta-barrel domain"/>
    <property type="match status" value="1"/>
</dbReference>
<evidence type="ECO:0000256" key="8">
    <source>
        <dbReference type="ARBA" id="ARBA00023065"/>
    </source>
</evidence>
<evidence type="ECO:0000256" key="3">
    <source>
        <dbReference type="ARBA" id="ARBA00022452"/>
    </source>
</evidence>
<dbReference type="InterPro" id="IPR036942">
    <property type="entry name" value="Beta-barrel_TonB_sf"/>
</dbReference>
<evidence type="ECO:0000256" key="13">
    <source>
        <dbReference type="RuleBase" id="RU003357"/>
    </source>
</evidence>
<evidence type="ECO:0000313" key="18">
    <source>
        <dbReference type="Proteomes" id="UP000663918"/>
    </source>
</evidence>
<evidence type="ECO:0000256" key="10">
    <source>
        <dbReference type="ARBA" id="ARBA00023136"/>
    </source>
</evidence>
<dbReference type="EMBL" id="CP062222">
    <property type="protein sequence ID" value="QTC89843.1"/>
    <property type="molecule type" value="Genomic_DNA"/>
</dbReference>
<dbReference type="Proteomes" id="UP000663918">
    <property type="component" value="Chromosome"/>
</dbReference>
<dbReference type="Pfam" id="PF07715">
    <property type="entry name" value="Plug"/>
    <property type="match status" value="1"/>
</dbReference>
<dbReference type="InterPro" id="IPR037066">
    <property type="entry name" value="Plug_dom_sf"/>
</dbReference>
<keyword evidence="2 12" id="KW-0813">Transport</keyword>
<feature type="domain" description="TonB-dependent receptor plug" evidence="16">
    <location>
        <begin position="60"/>
        <end position="172"/>
    </location>
</feature>
<dbReference type="RefSeq" id="WP_207868163.1">
    <property type="nucleotide sequence ID" value="NZ_CP062222.1"/>
</dbReference>